<sequence>MHHLIRVHQIDISPPRNVQEMVTLLAVLFPVLQKDKVPDILVIINKR</sequence>
<keyword evidence="2" id="KW-1185">Reference proteome</keyword>
<feature type="non-terminal residue" evidence="1">
    <location>
        <position position="47"/>
    </location>
</feature>
<name>A0A087TXH3_STEMI</name>
<proteinExistence type="predicted"/>
<gene>
    <name evidence="1" type="ORF">X975_00929</name>
</gene>
<dbReference type="EMBL" id="KK117203">
    <property type="protein sequence ID" value="KFM69812.1"/>
    <property type="molecule type" value="Genomic_DNA"/>
</dbReference>
<accession>A0A087TXH3</accession>
<reference evidence="1 2" key="1">
    <citation type="submission" date="2013-11" db="EMBL/GenBank/DDBJ databases">
        <title>Genome sequencing of Stegodyphus mimosarum.</title>
        <authorList>
            <person name="Bechsgaard J."/>
        </authorList>
    </citation>
    <scope>NUCLEOTIDE SEQUENCE [LARGE SCALE GENOMIC DNA]</scope>
</reference>
<dbReference type="Proteomes" id="UP000054359">
    <property type="component" value="Unassembled WGS sequence"/>
</dbReference>
<evidence type="ECO:0000313" key="2">
    <source>
        <dbReference type="Proteomes" id="UP000054359"/>
    </source>
</evidence>
<protein>
    <submittedName>
        <fullName evidence="1">Uncharacterized protein</fullName>
    </submittedName>
</protein>
<evidence type="ECO:0000313" key="1">
    <source>
        <dbReference type="EMBL" id="KFM69812.1"/>
    </source>
</evidence>
<organism evidence="1 2">
    <name type="scientific">Stegodyphus mimosarum</name>
    <name type="common">African social velvet spider</name>
    <dbReference type="NCBI Taxonomy" id="407821"/>
    <lineage>
        <taxon>Eukaryota</taxon>
        <taxon>Metazoa</taxon>
        <taxon>Ecdysozoa</taxon>
        <taxon>Arthropoda</taxon>
        <taxon>Chelicerata</taxon>
        <taxon>Arachnida</taxon>
        <taxon>Araneae</taxon>
        <taxon>Araneomorphae</taxon>
        <taxon>Entelegynae</taxon>
        <taxon>Eresoidea</taxon>
        <taxon>Eresidae</taxon>
        <taxon>Stegodyphus</taxon>
    </lineage>
</organism>
<dbReference type="AlphaFoldDB" id="A0A087TXH3"/>